<dbReference type="Proteomes" id="UP001281305">
    <property type="component" value="Chromosome"/>
</dbReference>
<organism evidence="3 4">
    <name type="scientific">Roseovarius rhodophyticola</name>
    <dbReference type="NCBI Taxonomy" id="3080827"/>
    <lineage>
        <taxon>Bacteria</taxon>
        <taxon>Pseudomonadati</taxon>
        <taxon>Pseudomonadota</taxon>
        <taxon>Alphaproteobacteria</taxon>
        <taxon>Rhodobacterales</taxon>
        <taxon>Roseobacteraceae</taxon>
        <taxon>Roseovarius</taxon>
    </lineage>
</organism>
<sequence length="361" mass="38246">MAQNVIIVGAGIIGAAVAYRLQSQGAQVTVVHDGRARATDASFGWINASFFLDHAHFRLRHEGIAAWQRLMRAVALPIRQTGCLCWEQQGAALQAQAQELGDLGYPLEIIDRNQFQALEPHVANAPEQCLYFPDEMAIDSVAVTQVLLDAAVAEGAKELSGLEVQEILRDGGRVTGVQTPLGPLVADQVLVAAGTGTQALMHKVGVHVPLVERPALVLTTNPLPKLVDHVLVSELGEVTQCENGDLIHPVAVGHQSDAAERIDLAPDEAGDAALLRLKAMFPGVAMSRAGVQLAHRPVPEDGMPVVGGVEGGLYVAVMHSGITLAAIMAELIADELQQGVSNQSGGWLGPYRPERFAAPQT</sequence>
<dbReference type="Gene3D" id="3.50.50.60">
    <property type="entry name" value="FAD/NAD(P)-binding domain"/>
    <property type="match status" value="1"/>
</dbReference>
<protein>
    <submittedName>
        <fullName evidence="3">FAD-dependent oxidoreductase</fullName>
        <ecNumber evidence="3">1.-.-.-</ecNumber>
    </submittedName>
</protein>
<dbReference type="GO" id="GO:0016491">
    <property type="term" value="F:oxidoreductase activity"/>
    <property type="evidence" value="ECO:0007669"/>
    <property type="project" value="UniProtKB-KW"/>
</dbReference>
<evidence type="ECO:0000313" key="4">
    <source>
        <dbReference type="Proteomes" id="UP001281305"/>
    </source>
</evidence>
<dbReference type="EC" id="1.-.-.-" evidence="3"/>
<proteinExistence type="predicted"/>
<dbReference type="Gene3D" id="3.30.9.10">
    <property type="entry name" value="D-Amino Acid Oxidase, subunit A, domain 2"/>
    <property type="match status" value="1"/>
</dbReference>
<gene>
    <name evidence="3" type="ORF">RZS32_014480</name>
</gene>
<dbReference type="PANTHER" id="PTHR13847">
    <property type="entry name" value="SARCOSINE DEHYDROGENASE-RELATED"/>
    <property type="match status" value="1"/>
</dbReference>
<dbReference type="EMBL" id="CP146606">
    <property type="protein sequence ID" value="WYK17601.1"/>
    <property type="molecule type" value="Genomic_DNA"/>
</dbReference>
<reference evidence="3 4" key="1">
    <citation type="submission" date="2024-02" db="EMBL/GenBank/DDBJ databases">
        <title>Roseovarius strain W115 nov., isolated from a marine algae.</title>
        <authorList>
            <person name="Lee M.W."/>
            <person name="Lee J.K."/>
            <person name="Kim J.M."/>
            <person name="Choi D.G."/>
            <person name="Baek J.H."/>
            <person name="Bayburt H."/>
            <person name="Jung J.J."/>
            <person name="Han D.M."/>
            <person name="Jeon C.O."/>
        </authorList>
    </citation>
    <scope>NUCLEOTIDE SEQUENCE [LARGE SCALE GENOMIC DNA]</scope>
    <source>
        <strain evidence="3 4">W115</strain>
    </source>
</reference>
<accession>A0ABZ2TD58</accession>
<evidence type="ECO:0000313" key="3">
    <source>
        <dbReference type="EMBL" id="WYK17601.1"/>
    </source>
</evidence>
<dbReference type="SUPFAM" id="SSF51905">
    <property type="entry name" value="FAD/NAD(P)-binding domain"/>
    <property type="match status" value="1"/>
</dbReference>
<name>A0ABZ2TD58_9RHOB</name>
<feature type="domain" description="FAD dependent oxidoreductase" evidence="2">
    <location>
        <begin position="5"/>
        <end position="334"/>
    </location>
</feature>
<dbReference type="RefSeq" id="WP_317057673.1">
    <property type="nucleotide sequence ID" value="NZ_CP146606.1"/>
</dbReference>
<dbReference type="InterPro" id="IPR006076">
    <property type="entry name" value="FAD-dep_OxRdtase"/>
</dbReference>
<evidence type="ECO:0000259" key="2">
    <source>
        <dbReference type="Pfam" id="PF01266"/>
    </source>
</evidence>
<keyword evidence="4" id="KW-1185">Reference proteome</keyword>
<evidence type="ECO:0000256" key="1">
    <source>
        <dbReference type="ARBA" id="ARBA00023002"/>
    </source>
</evidence>
<keyword evidence="1 3" id="KW-0560">Oxidoreductase</keyword>
<dbReference type="InterPro" id="IPR036188">
    <property type="entry name" value="FAD/NAD-bd_sf"/>
</dbReference>
<dbReference type="PANTHER" id="PTHR13847:SF289">
    <property type="entry name" value="GLYCINE OXIDASE"/>
    <property type="match status" value="1"/>
</dbReference>
<dbReference type="Pfam" id="PF01266">
    <property type="entry name" value="DAO"/>
    <property type="match status" value="1"/>
</dbReference>